<feature type="compositionally biased region" description="Basic and acidic residues" evidence="1">
    <location>
        <begin position="484"/>
        <end position="497"/>
    </location>
</feature>
<evidence type="ECO:0000256" key="1">
    <source>
        <dbReference type="SAM" id="MobiDB-lite"/>
    </source>
</evidence>
<comment type="caution">
    <text evidence="2">The sequence shown here is derived from an EMBL/GenBank/DDBJ whole genome shotgun (WGS) entry which is preliminary data.</text>
</comment>
<reference evidence="2" key="1">
    <citation type="submission" date="2021-02" db="EMBL/GenBank/DDBJ databases">
        <authorList>
            <person name="Nowell W R."/>
        </authorList>
    </citation>
    <scope>NUCLEOTIDE SEQUENCE</scope>
</reference>
<gene>
    <name evidence="2" type="ORF">CJN711_LOCUS4092</name>
</gene>
<evidence type="ECO:0000313" key="2">
    <source>
        <dbReference type="EMBL" id="CAF1037190.1"/>
    </source>
</evidence>
<feature type="compositionally biased region" description="Acidic residues" evidence="1">
    <location>
        <begin position="505"/>
        <end position="523"/>
    </location>
</feature>
<organism evidence="2 3">
    <name type="scientific">Rotaria magnacalcarata</name>
    <dbReference type="NCBI Taxonomy" id="392030"/>
    <lineage>
        <taxon>Eukaryota</taxon>
        <taxon>Metazoa</taxon>
        <taxon>Spiralia</taxon>
        <taxon>Gnathifera</taxon>
        <taxon>Rotifera</taxon>
        <taxon>Eurotatoria</taxon>
        <taxon>Bdelloidea</taxon>
        <taxon>Philodinida</taxon>
        <taxon>Philodinidae</taxon>
        <taxon>Rotaria</taxon>
    </lineage>
</organism>
<evidence type="ECO:0008006" key="4">
    <source>
        <dbReference type="Google" id="ProtNLM"/>
    </source>
</evidence>
<feature type="region of interest" description="Disordered" evidence="1">
    <location>
        <begin position="471"/>
        <end position="538"/>
    </location>
</feature>
<name>A0A814JGL8_9BILA</name>
<protein>
    <recommendedName>
        <fullName evidence="4">JmjC domain-containing protein</fullName>
    </recommendedName>
</protein>
<dbReference type="Proteomes" id="UP000663855">
    <property type="component" value="Unassembled WGS sequence"/>
</dbReference>
<dbReference type="EMBL" id="CAJNOV010000747">
    <property type="protein sequence ID" value="CAF1037190.1"/>
    <property type="molecule type" value="Genomic_DNA"/>
</dbReference>
<dbReference type="AlphaFoldDB" id="A0A814JGL8"/>
<proteinExistence type="predicted"/>
<accession>A0A814JGL8</accession>
<evidence type="ECO:0000313" key="3">
    <source>
        <dbReference type="Proteomes" id="UP000663855"/>
    </source>
</evidence>
<sequence length="538" mass="61978">MINLCSLVRFFILVVICNNRNQSAMSYTLLVLLLGSFTLISAETSSVLHQTKERLENSAQQLPIKTFEKLPDAFSYVNDDLTNNNPHIINVNEQLTSIIREWTPRLLVLDPTSPYYFSKFNNISEPEHDRNLLSYLQAIENNETFVSPFVSVLPHSYRNAFQLLSIFHCDELIHPTVPSFFHNIELIVGPGQTELPIERQSNAFSKLYCSLYGSPQFLLLDPTKLTYDAEILLTQENLSDIDFSFTRLQPGTCLYVPPDWIVGAQLNNSISLVYTLKTIEKTIQNETDNQPLSCTSINSTTLNKINFTISDKFNGDEIGFIVYFYQYLNPPVFDRHYTNETFFKYFQQDKNVSQLVMKWTPALTTLIKTTLFKQLDINKDDKFSAADYFDIKRTHLTQIQGVIHNIFEELRQVVISQYNELNEAIVKMTQQAGNLGSDENAEDNVLDILASLPDIVKEKLKEADFNAQAILGKMNDKRPKRPPRNRDQDRHSTRDDDASMLFDNDQNEEIIYADDQEQEEEITAEPFITENEPHRTDL</sequence>